<organism evidence="3 4">
    <name type="scientific">Knufia obscura</name>
    <dbReference type="NCBI Taxonomy" id="1635080"/>
    <lineage>
        <taxon>Eukaryota</taxon>
        <taxon>Fungi</taxon>
        <taxon>Dikarya</taxon>
        <taxon>Ascomycota</taxon>
        <taxon>Pezizomycotina</taxon>
        <taxon>Eurotiomycetes</taxon>
        <taxon>Chaetothyriomycetidae</taxon>
        <taxon>Chaetothyriales</taxon>
        <taxon>Trichomeriaceae</taxon>
        <taxon>Knufia</taxon>
    </lineage>
</organism>
<proteinExistence type="predicted"/>
<feature type="region of interest" description="Disordered" evidence="1">
    <location>
        <begin position="441"/>
        <end position="465"/>
    </location>
</feature>
<feature type="transmembrane region" description="Helical" evidence="2">
    <location>
        <begin position="82"/>
        <end position="107"/>
    </location>
</feature>
<name>A0ABR0RX43_9EURO</name>
<evidence type="ECO:0000313" key="4">
    <source>
        <dbReference type="Proteomes" id="UP001334248"/>
    </source>
</evidence>
<gene>
    <name evidence="3" type="ORF">PMZ80_003917</name>
</gene>
<evidence type="ECO:0000256" key="1">
    <source>
        <dbReference type="SAM" id="MobiDB-lite"/>
    </source>
</evidence>
<dbReference type="RefSeq" id="XP_064732724.1">
    <property type="nucleotide sequence ID" value="XM_064872344.1"/>
</dbReference>
<keyword evidence="2" id="KW-1133">Transmembrane helix</keyword>
<protein>
    <submittedName>
        <fullName evidence="3">Uncharacterized protein</fullName>
    </submittedName>
</protein>
<reference evidence="3 4" key="1">
    <citation type="journal article" date="2023" name="Res Sq">
        <title>Genomic and morphological characterization of Knufia obscura isolated from the Mars 2020 spacecraft assembly facility.</title>
        <authorList>
            <person name="Chander A.M."/>
            <person name="Teixeira M.M."/>
            <person name="Singh N.K."/>
            <person name="Williams M.P."/>
            <person name="Parker C.W."/>
            <person name="Leo P."/>
            <person name="Stajich J.E."/>
            <person name="Torok T."/>
            <person name="Tighe S."/>
            <person name="Mason C.E."/>
            <person name="Venkateswaran K."/>
        </authorList>
    </citation>
    <scope>NUCLEOTIDE SEQUENCE [LARGE SCALE GENOMIC DNA]</scope>
    <source>
        <strain evidence="3 4">CCFEE 5817</strain>
    </source>
</reference>
<keyword evidence="4" id="KW-1185">Reference proteome</keyword>
<sequence length="505" mass="56437">MDHLASAARASDAGENLRHTNCFGGTIDIEELLKLFTENDLRINAEHGEAALQACANLEYSKCTQEEFLNVMKEYCSVHRQLGGLAQAAAGAVPVVGAAFGLMLALVKVSNSIKDRAKAAKDKVQAAELRARYLRGLATADNLSVEATNIAIVMQEIISRGLDDFETMNLSASSNATIQLLREDLLPYLKSLNGKDPSDVKPFELRQKRWELKQRLIRQYEIVNVHFNRVEQGLIEMKAGNAMYYVKTNRLVAYARECLLEIHLRAWYAMMGYFDPENTMIEYDDRNVGIAASEKVTRIQQLFEQYAQARVGMLHYKYESKRDVKGITKHEHTVYLSDHGAESDVMVPQLSIRSLMARTYVTCSEPEGGGIDYFPDGSCEIWNDTMFSGEDRCSVTGRYIDNTIKRYVNDQLQVDGSVWTSSLGFVDRLRRAVQPTLPQRPTLRTSATAPGRVPYVHGPVSAPSRIPMVQGAPDETPSRLPTAFQGYCETVSDSGSTTHQHESFP</sequence>
<dbReference type="EMBL" id="JAVHJV010000003">
    <property type="protein sequence ID" value="KAK5944634.1"/>
    <property type="molecule type" value="Genomic_DNA"/>
</dbReference>
<dbReference type="Proteomes" id="UP001334248">
    <property type="component" value="Unassembled WGS sequence"/>
</dbReference>
<comment type="caution">
    <text evidence="3">The sequence shown here is derived from an EMBL/GenBank/DDBJ whole genome shotgun (WGS) entry which is preliminary data.</text>
</comment>
<evidence type="ECO:0000313" key="3">
    <source>
        <dbReference type="EMBL" id="KAK5944634.1"/>
    </source>
</evidence>
<keyword evidence="2" id="KW-0812">Transmembrane</keyword>
<dbReference type="GeneID" id="89997366"/>
<evidence type="ECO:0000256" key="2">
    <source>
        <dbReference type="SAM" id="Phobius"/>
    </source>
</evidence>
<accession>A0ABR0RX43</accession>
<keyword evidence="2" id="KW-0472">Membrane</keyword>